<dbReference type="InterPro" id="IPR000390">
    <property type="entry name" value="Small_drug/metabolite_transptr"/>
</dbReference>
<keyword evidence="3" id="KW-1003">Cell membrane</keyword>
<accession>A0A9D2LFT3</accession>
<comment type="subcellular location">
    <subcellularLocation>
        <location evidence="1 7">Cell membrane</location>
        <topology evidence="1 7">Multi-pass membrane protein</topology>
    </subcellularLocation>
</comment>
<name>A0A9D2LFT3_9MICO</name>
<organism evidence="10 11">
    <name type="scientific">Candidatus Brachybacterium merdavium</name>
    <dbReference type="NCBI Taxonomy" id="2838513"/>
    <lineage>
        <taxon>Bacteria</taxon>
        <taxon>Bacillati</taxon>
        <taxon>Actinomycetota</taxon>
        <taxon>Actinomycetes</taxon>
        <taxon>Micrococcales</taxon>
        <taxon>Dermabacteraceae</taxon>
        <taxon>Brachybacterium</taxon>
    </lineage>
</organism>
<evidence type="ECO:0000256" key="4">
    <source>
        <dbReference type="ARBA" id="ARBA00022692"/>
    </source>
</evidence>
<evidence type="ECO:0000256" key="7">
    <source>
        <dbReference type="RuleBase" id="RU003942"/>
    </source>
</evidence>
<evidence type="ECO:0000256" key="5">
    <source>
        <dbReference type="ARBA" id="ARBA00022989"/>
    </source>
</evidence>
<dbReference type="InterPro" id="IPR045324">
    <property type="entry name" value="Small_multidrug_res"/>
</dbReference>
<evidence type="ECO:0000256" key="2">
    <source>
        <dbReference type="ARBA" id="ARBA00022448"/>
    </source>
</evidence>
<evidence type="ECO:0000256" key="3">
    <source>
        <dbReference type="ARBA" id="ARBA00022475"/>
    </source>
</evidence>
<sequence length="137" mass="14040">MSTWLFLIGAILAEVIATLSLKAALDLPVLYLVVAAGYAVTFVLLAQSLRRGMGLGVAYGIWGASGVTLTAVLAAFLFGEDLNAVMGLGVALVAAGVFLVQTDTQRAQREPVSDSDSRGDAATRSPGVTVAGEAGER</sequence>
<keyword evidence="2" id="KW-0813">Transport</keyword>
<evidence type="ECO:0000256" key="1">
    <source>
        <dbReference type="ARBA" id="ARBA00004651"/>
    </source>
</evidence>
<feature type="region of interest" description="Disordered" evidence="8">
    <location>
        <begin position="104"/>
        <end position="137"/>
    </location>
</feature>
<dbReference type="SUPFAM" id="SSF103481">
    <property type="entry name" value="Multidrug resistance efflux transporter EmrE"/>
    <property type="match status" value="1"/>
</dbReference>
<dbReference type="EMBL" id="DWZH01000112">
    <property type="protein sequence ID" value="HJB11730.1"/>
    <property type="molecule type" value="Genomic_DNA"/>
</dbReference>
<feature type="transmembrane region" description="Helical" evidence="9">
    <location>
        <begin position="57"/>
        <end position="78"/>
    </location>
</feature>
<evidence type="ECO:0000313" key="10">
    <source>
        <dbReference type="EMBL" id="HJB11730.1"/>
    </source>
</evidence>
<evidence type="ECO:0000313" key="11">
    <source>
        <dbReference type="Proteomes" id="UP000823823"/>
    </source>
</evidence>
<feature type="compositionally biased region" description="Basic and acidic residues" evidence="8">
    <location>
        <begin position="106"/>
        <end position="121"/>
    </location>
</feature>
<dbReference type="PANTHER" id="PTHR30561">
    <property type="entry name" value="SMR FAMILY PROTON-DEPENDENT DRUG EFFLUX TRANSPORTER SUGE"/>
    <property type="match status" value="1"/>
</dbReference>
<feature type="transmembrane region" description="Helical" evidence="9">
    <location>
        <begin position="27"/>
        <end position="45"/>
    </location>
</feature>
<reference evidence="10" key="2">
    <citation type="submission" date="2021-04" db="EMBL/GenBank/DDBJ databases">
        <authorList>
            <person name="Gilroy R."/>
        </authorList>
    </citation>
    <scope>NUCLEOTIDE SEQUENCE</scope>
    <source>
        <strain evidence="10">ChiHjej13B12-24818</strain>
    </source>
</reference>
<evidence type="ECO:0000256" key="9">
    <source>
        <dbReference type="SAM" id="Phobius"/>
    </source>
</evidence>
<evidence type="ECO:0000256" key="6">
    <source>
        <dbReference type="ARBA" id="ARBA00023136"/>
    </source>
</evidence>
<keyword evidence="6 9" id="KW-0472">Membrane</keyword>
<dbReference type="Pfam" id="PF00893">
    <property type="entry name" value="Multi_Drug_Res"/>
    <property type="match status" value="1"/>
</dbReference>
<reference evidence="10" key="1">
    <citation type="journal article" date="2021" name="PeerJ">
        <title>Extensive microbial diversity within the chicken gut microbiome revealed by metagenomics and culture.</title>
        <authorList>
            <person name="Gilroy R."/>
            <person name="Ravi A."/>
            <person name="Getino M."/>
            <person name="Pursley I."/>
            <person name="Horton D.L."/>
            <person name="Alikhan N.F."/>
            <person name="Baker D."/>
            <person name="Gharbi K."/>
            <person name="Hall N."/>
            <person name="Watson M."/>
            <person name="Adriaenssens E.M."/>
            <person name="Foster-Nyarko E."/>
            <person name="Jarju S."/>
            <person name="Secka A."/>
            <person name="Antonio M."/>
            <person name="Oren A."/>
            <person name="Chaudhuri R.R."/>
            <person name="La Ragione R."/>
            <person name="Hildebrand F."/>
            <person name="Pallen M.J."/>
        </authorList>
    </citation>
    <scope>NUCLEOTIDE SEQUENCE</scope>
    <source>
        <strain evidence="10">ChiHjej13B12-24818</strain>
    </source>
</reference>
<dbReference type="AlphaFoldDB" id="A0A9D2LFT3"/>
<feature type="transmembrane region" description="Helical" evidence="9">
    <location>
        <begin position="84"/>
        <end position="100"/>
    </location>
</feature>
<proteinExistence type="inferred from homology"/>
<gene>
    <name evidence="10" type="ORF">H9786_14620</name>
</gene>
<comment type="caution">
    <text evidence="10">The sequence shown here is derived from an EMBL/GenBank/DDBJ whole genome shotgun (WGS) entry which is preliminary data.</text>
</comment>
<dbReference type="Proteomes" id="UP000823823">
    <property type="component" value="Unassembled WGS sequence"/>
</dbReference>
<dbReference type="InterPro" id="IPR037185">
    <property type="entry name" value="EmrE-like"/>
</dbReference>
<protein>
    <submittedName>
        <fullName evidence="10">QacE family quaternary ammonium compound efflux SMR transporter</fullName>
    </submittedName>
</protein>
<evidence type="ECO:0000256" key="8">
    <source>
        <dbReference type="SAM" id="MobiDB-lite"/>
    </source>
</evidence>
<keyword evidence="5 9" id="KW-1133">Transmembrane helix</keyword>
<dbReference type="Gene3D" id="1.10.3730.20">
    <property type="match status" value="1"/>
</dbReference>
<dbReference type="GO" id="GO:0005886">
    <property type="term" value="C:plasma membrane"/>
    <property type="evidence" value="ECO:0007669"/>
    <property type="project" value="UniProtKB-SubCell"/>
</dbReference>
<dbReference type="PANTHER" id="PTHR30561:SF1">
    <property type="entry name" value="MULTIDRUG TRANSPORTER EMRE"/>
    <property type="match status" value="1"/>
</dbReference>
<comment type="similarity">
    <text evidence="7">Belongs to the drug/metabolite transporter (DMT) superfamily. Small multidrug resistance (SMR) (TC 2.A.7.1) family.</text>
</comment>
<dbReference type="GO" id="GO:0022857">
    <property type="term" value="F:transmembrane transporter activity"/>
    <property type="evidence" value="ECO:0007669"/>
    <property type="project" value="InterPro"/>
</dbReference>
<keyword evidence="4 7" id="KW-0812">Transmembrane</keyword>